<organism evidence="2 3">
    <name type="scientific">Paenibacillus urinalis</name>
    <dbReference type="NCBI Taxonomy" id="521520"/>
    <lineage>
        <taxon>Bacteria</taxon>
        <taxon>Bacillati</taxon>
        <taxon>Bacillota</taxon>
        <taxon>Bacilli</taxon>
        <taxon>Bacillales</taxon>
        <taxon>Paenibacillaceae</taxon>
        <taxon>Paenibacillus</taxon>
    </lineage>
</organism>
<dbReference type="Pfam" id="PF00395">
    <property type="entry name" value="SLH"/>
    <property type="match status" value="3"/>
</dbReference>
<gene>
    <name evidence="2" type="ORF">PUW25_22770</name>
</gene>
<accession>A0ABY7XB74</accession>
<evidence type="ECO:0000313" key="2">
    <source>
        <dbReference type="EMBL" id="WDI01991.1"/>
    </source>
</evidence>
<dbReference type="Proteomes" id="UP001221519">
    <property type="component" value="Chromosome"/>
</dbReference>
<dbReference type="PROSITE" id="PS51272">
    <property type="entry name" value="SLH"/>
    <property type="match status" value="3"/>
</dbReference>
<evidence type="ECO:0000313" key="3">
    <source>
        <dbReference type="Proteomes" id="UP001221519"/>
    </source>
</evidence>
<protein>
    <submittedName>
        <fullName evidence="2">S-layer homology domain-containing protein</fullName>
    </submittedName>
</protein>
<feature type="domain" description="SLH" evidence="1">
    <location>
        <begin position="1150"/>
        <end position="1213"/>
    </location>
</feature>
<feature type="domain" description="SLH" evidence="1">
    <location>
        <begin position="1085"/>
        <end position="1148"/>
    </location>
</feature>
<dbReference type="RefSeq" id="WP_274338459.1">
    <property type="nucleotide sequence ID" value="NZ_CP118108.1"/>
</dbReference>
<feature type="domain" description="SLH" evidence="1">
    <location>
        <begin position="1219"/>
        <end position="1291"/>
    </location>
</feature>
<dbReference type="InterPro" id="IPR001119">
    <property type="entry name" value="SLH_dom"/>
</dbReference>
<name>A0ABY7XB74_9BACL</name>
<reference evidence="2 3" key="1">
    <citation type="submission" date="2023-02" db="EMBL/GenBank/DDBJ databases">
        <title>Pathogen: clinical or host-associated sample.</title>
        <authorList>
            <person name="Hergert J."/>
            <person name="Casey R."/>
            <person name="Wagner J."/>
            <person name="Young E.L."/>
            <person name="Oakeson K.F."/>
        </authorList>
    </citation>
    <scope>NUCLEOTIDE SEQUENCE [LARGE SCALE GENOMIC DNA]</scope>
    <source>
        <strain evidence="2 3">2022CK-00829</strain>
    </source>
</reference>
<sequence length="1293" mass="141219">MQRIKRPMVWLLLVTLIVSLFPPGLVNKAEAAVTPTYFFPENPTLRGSLGKGLNTGDSDKLTTDNALQVTESNLEVKGSYLRIVGSTMRVEVQALTQKDASSSWTEVANQMNTGSIQRDADSPDNKFVANVQLYSGMNKITFSGIQGDNSGVSGSNSKYESFYVYFKPTTYIKNVNILTGSQPIALNEGATVVVPQQIISLEGTVANATQVQVTLNGGSNLPSTLLADGTFYSSEMNLKPGINNLTLRVSDGTSTVNRPYQLYYYEEGNSIVSAHLGTGENNKIDLLGDDPTWTAGNSSAGKLFLEVLLEDINGKSFEDNGTIEINDSNGYTVTDITEEVFQGTPGVVPSYRMVTLTVDGIEIDANNTSITADVIYDGASISNRVLKYTFATDQVRINQIQLLPSSFTAGTGESDTFTESDVSGGRALNNSEVSSSSFYILVETRSPINDAVLAASYIPTGTVDVTKKGKVNNKNQYVYQVTGFKSGVQNVKFNYGVNSNSVQAKITFVSKTSIHVSSHSNGQVIPVDSSVIENFSIDLIGEYMDFPEVDNRIDGNLYVNGVLVRDAASDWITTATGAFLVNLKMESEGNNTALDRVLVFGENRIVLKGNGDTYVTELVIYIIDENQPNISNFMPSKAGNSMTKFPETQTEVESFFNASPEFTYEGSNTYKTVEKGYNLIFRGNGASKFELLQGTQSIIGPTNIAATTGLVKVPGQDALSYQIYGDQNDFVIRVQGFTLSNPGTYSYNLNVYKNTGSYSSANVTIISEVKPYEIYAPKPTVDGGYVVSKNFIHFDIYAPGATSVVIGKEAAVLNPQTGRYELDYVGLKQDKNNEIDVEISTGQTSYTETFNVYYTGAVGVDSQFMPTKTANKYSVFNKSVELSFPKGTILQSETDLGITKYYPDTKILFGIANPENGIVERRNDYGQIVRLPGPNNDVDNGLPKIQVTAEDLMNFQSTDKTRNFSLISDVYWINGGLGEVEGTTSKSTNGLAPYSVEGMFNNIKNERKVTPSQRGELTLSYDPNVVDEVGSTIAVFRYSPITLEEKNATGDSRPKWERIGGVVDTKNHTITVPFDKFGYYKVMKLSRSYPDITNHSWARNILNGVYSKGYMENLTFEQFGAQDQTTRGEFATLLVKGLNLPLNYEGKLTFTDVYLNSSTVVWDYKHIETAARAGIITGISEGVFSPNSPLTREQAATMIARATNLKLAANDDKLADNLAKSFMDSGQVDLYARPSVLAVSKAKIMVGSPTSVAGQSKVQYMFNPKSNLTRAEAAKIAVELLKNYTKVFPKNLS</sequence>
<dbReference type="EMBL" id="CP118108">
    <property type="protein sequence ID" value="WDI01991.1"/>
    <property type="molecule type" value="Genomic_DNA"/>
</dbReference>
<evidence type="ECO:0000259" key="1">
    <source>
        <dbReference type="PROSITE" id="PS51272"/>
    </source>
</evidence>
<proteinExistence type="predicted"/>
<keyword evidence="3" id="KW-1185">Reference proteome</keyword>